<evidence type="ECO:0000313" key="2">
    <source>
        <dbReference type="Proteomes" id="UP001595909"/>
    </source>
</evidence>
<protein>
    <recommendedName>
        <fullName evidence="3">LLM class flavin-dependent oxidoreductase</fullName>
    </recommendedName>
</protein>
<reference evidence="2" key="1">
    <citation type="journal article" date="2019" name="Int. J. Syst. Evol. Microbiol.">
        <title>The Global Catalogue of Microorganisms (GCM) 10K type strain sequencing project: providing services to taxonomists for standard genome sequencing and annotation.</title>
        <authorList>
            <consortium name="The Broad Institute Genomics Platform"/>
            <consortium name="The Broad Institute Genome Sequencing Center for Infectious Disease"/>
            <person name="Wu L."/>
            <person name="Ma J."/>
        </authorList>
    </citation>
    <scope>NUCLEOTIDE SEQUENCE [LARGE SCALE GENOMIC DNA]</scope>
    <source>
        <strain evidence="2">CCUG 50347</strain>
    </source>
</reference>
<dbReference type="Proteomes" id="UP001595909">
    <property type="component" value="Unassembled WGS sequence"/>
</dbReference>
<name>A0ABV9RJ06_9PSEU</name>
<accession>A0ABV9RJ06</accession>
<proteinExistence type="predicted"/>
<gene>
    <name evidence="1" type="ORF">ACFPEL_06840</name>
</gene>
<keyword evidence="2" id="KW-1185">Reference proteome</keyword>
<dbReference type="EMBL" id="JBHSIM010000013">
    <property type="protein sequence ID" value="MFC4832122.1"/>
    <property type="molecule type" value="Genomic_DNA"/>
</dbReference>
<dbReference type="RefSeq" id="WP_274189753.1">
    <property type="nucleotide sequence ID" value="NZ_BAABHN010000013.1"/>
</dbReference>
<evidence type="ECO:0008006" key="3">
    <source>
        <dbReference type="Google" id="ProtNLM"/>
    </source>
</evidence>
<organism evidence="1 2">
    <name type="scientific">Actinomycetospora chibensis</name>
    <dbReference type="NCBI Taxonomy" id="663606"/>
    <lineage>
        <taxon>Bacteria</taxon>
        <taxon>Bacillati</taxon>
        <taxon>Actinomycetota</taxon>
        <taxon>Actinomycetes</taxon>
        <taxon>Pseudonocardiales</taxon>
        <taxon>Pseudonocardiaceae</taxon>
        <taxon>Actinomycetospora</taxon>
    </lineage>
</organism>
<sequence>MSTFHLHARLVEGSLGAFSRDETRASTTDSWPAALTEAEELRDTGFTVWIYEHGPQHPFPTGSDLRLVECLAPERYRLR</sequence>
<comment type="caution">
    <text evidence="1">The sequence shown here is derived from an EMBL/GenBank/DDBJ whole genome shotgun (WGS) entry which is preliminary data.</text>
</comment>
<evidence type="ECO:0000313" key="1">
    <source>
        <dbReference type="EMBL" id="MFC4832122.1"/>
    </source>
</evidence>